<gene>
    <name evidence="3" type="ORF">HJB60_08780</name>
</gene>
<evidence type="ECO:0000259" key="2">
    <source>
        <dbReference type="Pfam" id="PF13556"/>
    </source>
</evidence>
<name>A0ABS7IGY7_9HYPH</name>
<proteinExistence type="predicted"/>
<organism evidence="3 4">
    <name type="scientific">Rhizobium lentis</name>
    <dbReference type="NCBI Taxonomy" id="1138194"/>
    <lineage>
        <taxon>Bacteria</taxon>
        <taxon>Pseudomonadati</taxon>
        <taxon>Pseudomonadota</taxon>
        <taxon>Alphaproteobacteria</taxon>
        <taxon>Hyphomicrobiales</taxon>
        <taxon>Rhizobiaceae</taxon>
        <taxon>Rhizobium/Agrobacterium group</taxon>
        <taxon>Rhizobium</taxon>
    </lineage>
</organism>
<evidence type="ECO:0000313" key="4">
    <source>
        <dbReference type="Proteomes" id="UP000770629"/>
    </source>
</evidence>
<evidence type="ECO:0000256" key="1">
    <source>
        <dbReference type="SAM" id="MobiDB-lite"/>
    </source>
</evidence>
<dbReference type="InterPro" id="IPR025736">
    <property type="entry name" value="PucR_C-HTH_dom"/>
</dbReference>
<reference evidence="3 4" key="1">
    <citation type="submission" date="2020-04" db="EMBL/GenBank/DDBJ databases">
        <title>Global-level population genomics: horizontal gene transfer, symbiosis and evolution in Rhizobia.</title>
        <authorList>
            <person name="Gai Y."/>
        </authorList>
    </citation>
    <scope>NUCLEOTIDE SEQUENCE [LARGE SCALE GENOMIC DNA]</scope>
    <source>
        <strain evidence="3 4">BLR33</strain>
    </source>
</reference>
<feature type="region of interest" description="Disordered" evidence="1">
    <location>
        <begin position="63"/>
        <end position="126"/>
    </location>
</feature>
<sequence>MRETLLRYVQKGKSVRRRANSLGIHPNTLYQRLQRIEAVNGRNMADASDFTLLSLACQTYAEYQDDSASPEENRRQARRNTPGMNGIRPDCAKISATNAPGARPPMKPSHRCSGGDPEGSSPPRFAVARARAIIQSC</sequence>
<dbReference type="Proteomes" id="UP000770629">
    <property type="component" value="Unassembled WGS sequence"/>
</dbReference>
<comment type="caution">
    <text evidence="3">The sequence shown here is derived from an EMBL/GenBank/DDBJ whole genome shotgun (WGS) entry which is preliminary data.</text>
</comment>
<dbReference type="Gene3D" id="1.10.10.2840">
    <property type="entry name" value="PucR C-terminal helix-turn-helix domain"/>
    <property type="match status" value="1"/>
</dbReference>
<dbReference type="InterPro" id="IPR042070">
    <property type="entry name" value="PucR_C-HTH_sf"/>
</dbReference>
<accession>A0ABS7IGY7</accession>
<feature type="domain" description="PucR C-terminal helix-turn-helix" evidence="2">
    <location>
        <begin position="2"/>
        <end position="58"/>
    </location>
</feature>
<dbReference type="EMBL" id="JABDYF010000003">
    <property type="protein sequence ID" value="MBX5089265.1"/>
    <property type="molecule type" value="Genomic_DNA"/>
</dbReference>
<protein>
    <submittedName>
        <fullName evidence="3">Helix-turn-helix domain-containing protein</fullName>
    </submittedName>
</protein>
<dbReference type="Pfam" id="PF13556">
    <property type="entry name" value="HTH_30"/>
    <property type="match status" value="1"/>
</dbReference>
<keyword evidence="4" id="KW-1185">Reference proteome</keyword>
<evidence type="ECO:0000313" key="3">
    <source>
        <dbReference type="EMBL" id="MBX5089265.1"/>
    </source>
</evidence>